<feature type="region of interest" description="Disordered" evidence="3">
    <location>
        <begin position="1"/>
        <end position="27"/>
    </location>
</feature>
<proteinExistence type="inferred from homology"/>
<dbReference type="GO" id="GO:0000727">
    <property type="term" value="P:double-strand break repair via break-induced replication"/>
    <property type="evidence" value="ECO:0007669"/>
    <property type="project" value="UniProtKB-UniRule"/>
</dbReference>
<feature type="compositionally biased region" description="Low complexity" evidence="3">
    <location>
        <begin position="750"/>
        <end position="759"/>
    </location>
</feature>
<evidence type="ECO:0000256" key="3">
    <source>
        <dbReference type="SAM" id="MobiDB-lite"/>
    </source>
</evidence>
<comment type="function">
    <text evidence="2">Interacts with EME1 to form a DNA structure-specific endonuclease with substrate preference for branched DNA structures with a 5'-end at the branch nick. Typical substrates include 3'-flap structures, D-loops, replication forks and nicked Holliday junctions. May be required in mitosis for the processing of stalled or collapsed replication fork intermediates. May be required in meiosis for the repair of meiosis-specific double strand breaks subsequent to single-end invasion (SEI).</text>
</comment>
<keyword evidence="6" id="KW-1185">Reference proteome</keyword>
<evidence type="ECO:0000256" key="2">
    <source>
        <dbReference type="RuleBase" id="RU369042"/>
    </source>
</evidence>
<keyword evidence="2" id="KW-0255">Endonuclease</keyword>
<dbReference type="InterPro" id="IPR033309">
    <property type="entry name" value="Mus81"/>
</dbReference>
<dbReference type="GO" id="GO:0008821">
    <property type="term" value="F:crossover junction DNA endonuclease activity"/>
    <property type="evidence" value="ECO:0007669"/>
    <property type="project" value="UniProtKB-UniRule"/>
</dbReference>
<dbReference type="InterPro" id="IPR003034">
    <property type="entry name" value="SAP_dom"/>
</dbReference>
<dbReference type="Gene3D" id="3.40.50.10130">
    <property type="match status" value="1"/>
</dbReference>
<keyword evidence="1 2" id="KW-0378">Hydrolase</keyword>
<keyword evidence="2" id="KW-0234">DNA repair</keyword>
<feature type="region of interest" description="Disordered" evidence="3">
    <location>
        <begin position="722"/>
        <end position="769"/>
    </location>
</feature>
<dbReference type="GO" id="GO:0048257">
    <property type="term" value="F:3'-flap endonuclease activity"/>
    <property type="evidence" value="ECO:0007669"/>
    <property type="project" value="TreeGrafter"/>
</dbReference>
<accession>A0AAW0ESF1</accession>
<comment type="subunit">
    <text evidence="2">Interacts with EME1.</text>
</comment>
<dbReference type="PROSITE" id="PS50800">
    <property type="entry name" value="SAP"/>
    <property type="match status" value="1"/>
</dbReference>
<dbReference type="EMBL" id="JAECZO010000057">
    <property type="protein sequence ID" value="KAK7195588.1"/>
    <property type="molecule type" value="Genomic_DNA"/>
</dbReference>
<dbReference type="PANTHER" id="PTHR13451:SF0">
    <property type="entry name" value="CROSSOVER JUNCTION ENDONUCLEASE MUS81"/>
    <property type="match status" value="1"/>
</dbReference>
<name>A0AAW0ESF1_9TRYP</name>
<dbReference type="AlphaFoldDB" id="A0AAW0ESF1"/>
<dbReference type="GO" id="GO:0048476">
    <property type="term" value="C:Holliday junction resolvase complex"/>
    <property type="evidence" value="ECO:0007669"/>
    <property type="project" value="UniProtKB-UniRule"/>
</dbReference>
<dbReference type="GO" id="GO:0006308">
    <property type="term" value="P:DNA catabolic process"/>
    <property type="evidence" value="ECO:0007669"/>
    <property type="project" value="UniProtKB-UniRule"/>
</dbReference>
<protein>
    <recommendedName>
        <fullName evidence="2">Crossover junction endonuclease MUS81</fullName>
        <ecNumber evidence="2">3.1.22.-</ecNumber>
    </recommendedName>
</protein>
<dbReference type="EC" id="3.1.22.-" evidence="2"/>
<feature type="compositionally biased region" description="Pro residues" evidence="3">
    <location>
        <begin position="739"/>
        <end position="749"/>
    </location>
</feature>
<dbReference type="SUPFAM" id="SSF52980">
    <property type="entry name" value="Restriction endonuclease-like"/>
    <property type="match status" value="1"/>
</dbReference>
<dbReference type="Pfam" id="PF02732">
    <property type="entry name" value="ERCC4"/>
    <property type="match status" value="1"/>
</dbReference>
<feature type="compositionally biased region" description="Low complexity" evidence="3">
    <location>
        <begin position="445"/>
        <end position="461"/>
    </location>
</feature>
<comment type="cofactor">
    <cofactor evidence="2">
        <name>Mg(2+)</name>
        <dbReference type="ChEBI" id="CHEBI:18420"/>
    </cofactor>
</comment>
<dbReference type="GO" id="GO:0031573">
    <property type="term" value="P:mitotic intra-S DNA damage checkpoint signaling"/>
    <property type="evidence" value="ECO:0007669"/>
    <property type="project" value="TreeGrafter"/>
</dbReference>
<evidence type="ECO:0000313" key="5">
    <source>
        <dbReference type="EMBL" id="KAK7195588.1"/>
    </source>
</evidence>
<feature type="domain" description="SAP" evidence="4">
    <location>
        <begin position="397"/>
        <end position="431"/>
    </location>
</feature>
<keyword evidence="2" id="KW-0479">Metal-binding</keyword>
<feature type="region of interest" description="Disordered" evidence="3">
    <location>
        <begin position="438"/>
        <end position="469"/>
    </location>
</feature>
<evidence type="ECO:0000259" key="4">
    <source>
        <dbReference type="PROSITE" id="PS50800"/>
    </source>
</evidence>
<sequence>MDARPRCGSPHTEQEGDHAPHAVSETGCTNAPLAAHLRCNRHTPPPPSPPPRPSEVDSVFLDALVRYPLPLVSAAMACDVAGAEEELQLQLLYQPTRATMSSELRSPLAIAAPRHDGSVDERATAACAAAAVLSTALQHYWARPCSSAAAPLSPPIVDRELATSAPRAAPSWAAVSPFRACATPAFQSALRGLPGRAVHPAVRGAPWTAMDRWCHGLPTAADGAPPRKRVRTTTAAAAASPASLASKAGGGDVAEASLAALVVDGGGGRGLRGESLPRAASPRHCGAAAVLHRRVAENDDVLGFLLGTAPAPATSCPAPLSDAAPLPPLPVTQSRQHGALVETCGPPAQAVGGLGAAGSAHGGAPPPVMLSPATDTGVQESVAAAAPHRSMAVPFADDGATLAELREQCVRLGLLSTGHKSILVQRLRLYCSAVQPEQRQQPQDAAPSPSPSAAGIGVSAPPISPLPERVAVHDGSADVVRTAGSPPRTVFRYRSQSPSLPSAPPAVAVVAAASEVDEPRRPRRRLVQSPMEFLHSRFPTKAPLSSAEVAGGAPPLPTTTRAQEEALKGEAARVRWRWLVDVRERAAAPRGGGGGGGGRQHDAMLDIFHRQQVPIASVMLPAGDFMLSVELTPEEAAAAAAAAAHGDTEACGAATSADGDDGTSTSSSSVLSHLCSLVVERKTAADLDASVKGVRYSEQRRLLAASPFRLVVWLVEGTDVAQRGGHRRPPDGHLGRGGSPPPSRTPSPVPSCSSGGAAPPASPPPAVSSAECARQRVDTACASLGLHGAGFVVVRTRSTAESVQYLKALAVHVVRQLASRRLSRRCVVGSESGPLAGDAAGQRVCHGGAQETAAPLPPLRAGTRVPPCGDGTPCDATGDVSAAACVPCHSALHCFTPAAPCLDSVAALQRRLRARTAFPRMLMCVRGCSAALATLLSSRYGTLVGLWRELRRRGREVCDADPTIQRLTTAQTKVYVLLTEFLLATDYL</sequence>
<comment type="caution">
    <text evidence="5">The sequence shown here is derived from an EMBL/GenBank/DDBJ whole genome shotgun (WGS) entry which is preliminary data.</text>
</comment>
<keyword evidence="2" id="KW-0227">DNA damage</keyword>
<dbReference type="GO" id="GO:0046872">
    <property type="term" value="F:metal ion binding"/>
    <property type="evidence" value="ECO:0007669"/>
    <property type="project" value="UniProtKB-UniRule"/>
</dbReference>
<dbReference type="GO" id="GO:0005634">
    <property type="term" value="C:nucleus"/>
    <property type="evidence" value="ECO:0007669"/>
    <property type="project" value="UniProtKB-SubCell"/>
</dbReference>
<keyword evidence="2" id="KW-0540">Nuclease</keyword>
<dbReference type="PANTHER" id="PTHR13451">
    <property type="entry name" value="CLASS II CROSSOVER JUNCTION ENDONUCLEASE MUS81"/>
    <property type="match status" value="1"/>
</dbReference>
<dbReference type="SMART" id="SM00891">
    <property type="entry name" value="ERCC4"/>
    <property type="match status" value="1"/>
</dbReference>
<dbReference type="InterPro" id="IPR006166">
    <property type="entry name" value="ERCC4_domain"/>
</dbReference>
<evidence type="ECO:0000256" key="1">
    <source>
        <dbReference type="ARBA" id="ARBA00022801"/>
    </source>
</evidence>
<dbReference type="GO" id="GO:0000712">
    <property type="term" value="P:resolution of meiotic recombination intermediates"/>
    <property type="evidence" value="ECO:0007669"/>
    <property type="project" value="TreeGrafter"/>
</dbReference>
<comment type="similarity">
    <text evidence="2">Belongs to the XPF family.</text>
</comment>
<dbReference type="Proteomes" id="UP001430356">
    <property type="component" value="Unassembled WGS sequence"/>
</dbReference>
<keyword evidence="2" id="KW-0460">Magnesium</keyword>
<keyword evidence="2" id="KW-0539">Nucleus</keyword>
<dbReference type="InterPro" id="IPR011335">
    <property type="entry name" value="Restrct_endonuc-II-like"/>
</dbReference>
<comment type="subcellular location">
    <subcellularLocation>
        <location evidence="2">Nucleus</location>
    </subcellularLocation>
</comment>
<gene>
    <name evidence="5" type="ORF">NESM_000487400</name>
</gene>
<keyword evidence="2" id="KW-0233">DNA recombination</keyword>
<dbReference type="GO" id="GO:0003677">
    <property type="term" value="F:DNA binding"/>
    <property type="evidence" value="ECO:0007669"/>
    <property type="project" value="UniProtKB-UniRule"/>
</dbReference>
<organism evidence="5 6">
    <name type="scientific">Novymonas esmeraldas</name>
    <dbReference type="NCBI Taxonomy" id="1808958"/>
    <lineage>
        <taxon>Eukaryota</taxon>
        <taxon>Discoba</taxon>
        <taxon>Euglenozoa</taxon>
        <taxon>Kinetoplastea</taxon>
        <taxon>Metakinetoplastina</taxon>
        <taxon>Trypanosomatida</taxon>
        <taxon>Trypanosomatidae</taxon>
        <taxon>Novymonas</taxon>
    </lineage>
</organism>
<reference evidence="5 6" key="1">
    <citation type="journal article" date="2021" name="MBio">
        <title>A New Model Trypanosomatid, Novymonas esmeraldas: Genomic Perception of Its 'Candidatus Pandoraea novymonadis' Endosymbiont.</title>
        <authorList>
            <person name="Zakharova A."/>
            <person name="Saura A."/>
            <person name="Butenko A."/>
            <person name="Podesvova L."/>
            <person name="Warmusova S."/>
            <person name="Kostygov A.Y."/>
            <person name="Nenarokova A."/>
            <person name="Lukes J."/>
            <person name="Opperdoes F.R."/>
            <person name="Yurchenko V."/>
        </authorList>
    </citation>
    <scope>NUCLEOTIDE SEQUENCE [LARGE SCALE GENOMIC DNA]</scope>
    <source>
        <strain evidence="5 6">E262AT.01</strain>
    </source>
</reference>
<evidence type="ECO:0000313" key="6">
    <source>
        <dbReference type="Proteomes" id="UP001430356"/>
    </source>
</evidence>